<dbReference type="EMBL" id="VCAU01000021">
    <property type="protein sequence ID" value="KAF9891145.1"/>
    <property type="molecule type" value="Genomic_DNA"/>
</dbReference>
<proteinExistence type="predicted"/>
<comment type="caution">
    <text evidence="2">The sequence shown here is derived from an EMBL/GenBank/DDBJ whole genome shotgun (WGS) entry which is preliminary data.</text>
</comment>
<reference evidence="2" key="2">
    <citation type="submission" date="2020-02" db="EMBL/GenBank/DDBJ databases">
        <authorList>
            <person name="Gilchrist C.L.M."/>
            <person name="Chooi Y.-H."/>
        </authorList>
    </citation>
    <scope>NUCLEOTIDE SEQUENCE</scope>
    <source>
        <strain evidence="2">MST-FP2251</strain>
    </source>
</reference>
<evidence type="ECO:0000256" key="1">
    <source>
        <dbReference type="SAM" id="SignalP"/>
    </source>
</evidence>
<protein>
    <submittedName>
        <fullName evidence="2">Uncharacterized protein</fullName>
    </submittedName>
</protein>
<dbReference type="AlphaFoldDB" id="A0AAD4GVY8"/>
<accession>A0AAD4GVY8</accession>
<evidence type="ECO:0000313" key="3">
    <source>
        <dbReference type="Proteomes" id="UP001194746"/>
    </source>
</evidence>
<feature type="chain" id="PRO_5041948331" evidence="1">
    <location>
        <begin position="26"/>
        <end position="277"/>
    </location>
</feature>
<keyword evidence="1" id="KW-0732">Signal</keyword>
<reference evidence="2" key="1">
    <citation type="journal article" date="2019" name="Beilstein J. Org. Chem.">
        <title>Nanangenines: drimane sesquiterpenoids as the dominant metabolite cohort of a novel Australian fungus, Aspergillus nanangensis.</title>
        <authorList>
            <person name="Lacey H.J."/>
            <person name="Gilchrist C.L.M."/>
            <person name="Crombie A."/>
            <person name="Kalaitzis J.A."/>
            <person name="Vuong D."/>
            <person name="Rutledge P.J."/>
            <person name="Turner P."/>
            <person name="Pitt J.I."/>
            <person name="Lacey E."/>
            <person name="Chooi Y.H."/>
            <person name="Piggott A.M."/>
        </authorList>
    </citation>
    <scope>NUCLEOTIDE SEQUENCE</scope>
    <source>
        <strain evidence="2">MST-FP2251</strain>
    </source>
</reference>
<sequence>MKSILPHFLTVCAAALAITQQPLMAQENRLQVPVPGHNAAVYDAVPKEDQIFQIEYLEIAPTPIISDRLFFLYLRGDLPESKTKELGLPDGPLTDATLTVRSSAVYADGSLADEDSLTLPLKTMLLSDESHLAIRDKSGGQVEYMSSSDRSDFILDFQFPVLWMRSGLWTFKVEARGPPLITGWAQHEVVNYLIEGNDFYCGLYHYTGAWYETTKANADWTWTPISEAKQTQDGYTYKWVVPLGGTDAVAKEYVTQGQGYAPINNVFKGSLRRYASI</sequence>
<feature type="signal peptide" evidence="1">
    <location>
        <begin position="1"/>
        <end position="25"/>
    </location>
</feature>
<evidence type="ECO:0000313" key="2">
    <source>
        <dbReference type="EMBL" id="KAF9891145.1"/>
    </source>
</evidence>
<organism evidence="2 3">
    <name type="scientific">Aspergillus nanangensis</name>
    <dbReference type="NCBI Taxonomy" id="2582783"/>
    <lineage>
        <taxon>Eukaryota</taxon>
        <taxon>Fungi</taxon>
        <taxon>Dikarya</taxon>
        <taxon>Ascomycota</taxon>
        <taxon>Pezizomycotina</taxon>
        <taxon>Eurotiomycetes</taxon>
        <taxon>Eurotiomycetidae</taxon>
        <taxon>Eurotiales</taxon>
        <taxon>Aspergillaceae</taxon>
        <taxon>Aspergillus</taxon>
        <taxon>Aspergillus subgen. Circumdati</taxon>
    </lineage>
</organism>
<gene>
    <name evidence="2" type="ORF">FE257_005081</name>
</gene>
<dbReference type="Proteomes" id="UP001194746">
    <property type="component" value="Unassembled WGS sequence"/>
</dbReference>
<name>A0AAD4GVY8_ASPNN</name>
<keyword evidence="3" id="KW-1185">Reference proteome</keyword>